<comment type="similarity">
    <text evidence="3">Belongs to the glycosyl hydrolase 18 family.</text>
</comment>
<evidence type="ECO:0000256" key="1">
    <source>
        <dbReference type="ARBA" id="ARBA00004371"/>
    </source>
</evidence>
<dbReference type="Pfam" id="PF00704">
    <property type="entry name" value="Glyco_hydro_18"/>
    <property type="match status" value="1"/>
</dbReference>
<dbReference type="Proteomes" id="UP000613740">
    <property type="component" value="Unassembled WGS sequence"/>
</dbReference>
<dbReference type="PANTHER" id="PTHR46066:SF2">
    <property type="entry name" value="CHITINASE DOMAIN-CONTAINING PROTEIN 1"/>
    <property type="match status" value="1"/>
</dbReference>
<keyword evidence="6" id="KW-0458">Lysosome</keyword>
<evidence type="ECO:0000256" key="8">
    <source>
        <dbReference type="SAM" id="SignalP"/>
    </source>
</evidence>
<organism evidence="10 11">
    <name type="scientific">Chlamydomonas schloesseri</name>
    <dbReference type="NCBI Taxonomy" id="2026947"/>
    <lineage>
        <taxon>Eukaryota</taxon>
        <taxon>Viridiplantae</taxon>
        <taxon>Chlorophyta</taxon>
        <taxon>core chlorophytes</taxon>
        <taxon>Chlorophyceae</taxon>
        <taxon>CS clade</taxon>
        <taxon>Chlamydomonadales</taxon>
        <taxon>Chlamydomonadaceae</taxon>
        <taxon>Chlamydomonas</taxon>
    </lineage>
</organism>
<evidence type="ECO:0000313" key="10">
    <source>
        <dbReference type="EMBL" id="KAG2444105.1"/>
    </source>
</evidence>
<feature type="signal peptide" evidence="8">
    <location>
        <begin position="1"/>
        <end position="25"/>
    </location>
</feature>
<dbReference type="Gene3D" id="3.20.20.80">
    <property type="entry name" value="Glycosidases"/>
    <property type="match status" value="1"/>
</dbReference>
<evidence type="ECO:0000259" key="9">
    <source>
        <dbReference type="PROSITE" id="PS51910"/>
    </source>
</evidence>
<protein>
    <recommendedName>
        <fullName evidence="7">Chitinase domain-containing protein 1</fullName>
    </recommendedName>
</protein>
<evidence type="ECO:0000256" key="5">
    <source>
        <dbReference type="ARBA" id="ARBA00022729"/>
    </source>
</evidence>
<dbReference type="InterPro" id="IPR017853">
    <property type="entry name" value="GH"/>
</dbReference>
<accession>A0A835WB66</accession>
<keyword evidence="5 8" id="KW-0732">Signal</keyword>
<dbReference type="InterPro" id="IPR001223">
    <property type="entry name" value="Glyco_hydro18_cat"/>
</dbReference>
<dbReference type="SUPFAM" id="SSF51445">
    <property type="entry name" value="(Trans)glycosidases"/>
    <property type="match status" value="1"/>
</dbReference>
<dbReference type="GO" id="GO:0008061">
    <property type="term" value="F:chitin binding"/>
    <property type="evidence" value="ECO:0007669"/>
    <property type="project" value="InterPro"/>
</dbReference>
<dbReference type="FunFam" id="3.10.50.10:FF:000002">
    <property type="entry name" value="Chitinase domain-containing protein 1"/>
    <property type="match status" value="1"/>
</dbReference>
<proteinExistence type="inferred from homology"/>
<dbReference type="InterPro" id="IPR011583">
    <property type="entry name" value="Chitinase_II/V-like_cat"/>
</dbReference>
<keyword evidence="4" id="KW-0964">Secreted</keyword>
<sequence length="415" mass="46402">MARGASLAGVLAAGLLLLSMGGAAAAKRRNQRQRRDIEPRFGPVEEQIWDSGLMEKKLPFATVVEKGREYYEDASQKRFKGFVLGYVTPWNKAGYQNAVTFRRKLDAVSPVWFQVRREEGKIKITGGHDYNKTWVEELQQDGPGTGPLLVPRFIMEMDMQEQVEVLTNPADLMTAIGTQVVGYKLDGIVFEAWSQWVASNGMSNEQFRRAALATVMALGQMLKANGDKKLYLAVPPLYPANEKAPWFAREDLEMLAEHVDGFSVMTYDHNTGSGKAGPNAPVHWVRTNLLLLEKGATDDAPKLSEATFAKFLLGLNFYGWDFALAPSAKRGAQGLAAVTANDFVSLLQRHQPALTWDDRTEEHSFEYTDKEGVPHSVWYPTPRSVEMRIQVAEEAKVGISIWELGQGLERFFELL</sequence>
<dbReference type="OrthoDB" id="10254444at2759"/>
<dbReference type="GO" id="GO:0012505">
    <property type="term" value="C:endomembrane system"/>
    <property type="evidence" value="ECO:0007669"/>
    <property type="project" value="TreeGrafter"/>
</dbReference>
<dbReference type="GO" id="GO:0005764">
    <property type="term" value="C:lysosome"/>
    <property type="evidence" value="ECO:0007669"/>
    <property type="project" value="UniProtKB-SubCell"/>
</dbReference>
<evidence type="ECO:0000256" key="4">
    <source>
        <dbReference type="ARBA" id="ARBA00022525"/>
    </source>
</evidence>
<evidence type="ECO:0000256" key="2">
    <source>
        <dbReference type="ARBA" id="ARBA00004613"/>
    </source>
</evidence>
<dbReference type="PANTHER" id="PTHR46066">
    <property type="entry name" value="CHITINASE DOMAIN-CONTAINING PROTEIN 1 FAMILY MEMBER"/>
    <property type="match status" value="1"/>
</dbReference>
<dbReference type="SMART" id="SM00636">
    <property type="entry name" value="Glyco_18"/>
    <property type="match status" value="1"/>
</dbReference>
<dbReference type="Gene3D" id="3.10.50.10">
    <property type="match status" value="1"/>
</dbReference>
<feature type="domain" description="GH18" evidence="9">
    <location>
        <begin position="81"/>
        <end position="415"/>
    </location>
</feature>
<evidence type="ECO:0000256" key="7">
    <source>
        <dbReference type="ARBA" id="ARBA00040976"/>
    </source>
</evidence>
<dbReference type="EMBL" id="JAEHOD010000029">
    <property type="protein sequence ID" value="KAG2444105.1"/>
    <property type="molecule type" value="Genomic_DNA"/>
</dbReference>
<evidence type="ECO:0000313" key="11">
    <source>
        <dbReference type="Proteomes" id="UP000613740"/>
    </source>
</evidence>
<keyword evidence="11" id="KW-1185">Reference proteome</keyword>
<reference evidence="10" key="1">
    <citation type="journal article" date="2020" name="bioRxiv">
        <title>Comparative genomics of Chlamydomonas.</title>
        <authorList>
            <person name="Craig R.J."/>
            <person name="Hasan A.R."/>
            <person name="Ness R.W."/>
            <person name="Keightley P.D."/>
        </authorList>
    </citation>
    <scope>NUCLEOTIDE SEQUENCE</scope>
    <source>
        <strain evidence="10">CCAP 11/173</strain>
    </source>
</reference>
<dbReference type="GO" id="GO:0070492">
    <property type="term" value="F:oligosaccharide binding"/>
    <property type="evidence" value="ECO:0007669"/>
    <property type="project" value="TreeGrafter"/>
</dbReference>
<comment type="subcellular location">
    <subcellularLocation>
        <location evidence="1">Lysosome</location>
    </subcellularLocation>
    <subcellularLocation>
        <location evidence="2">Secreted</location>
    </subcellularLocation>
</comment>
<gene>
    <name evidence="10" type="ORF">HYH02_009047</name>
</gene>
<comment type="caution">
    <text evidence="10">The sequence shown here is derived from an EMBL/GenBank/DDBJ whole genome shotgun (WGS) entry which is preliminary data.</text>
</comment>
<evidence type="ECO:0000256" key="3">
    <source>
        <dbReference type="ARBA" id="ARBA00009336"/>
    </source>
</evidence>
<feature type="chain" id="PRO_5032760024" description="Chitinase domain-containing protein 1" evidence="8">
    <location>
        <begin position="26"/>
        <end position="415"/>
    </location>
</feature>
<dbReference type="AlphaFoldDB" id="A0A835WB66"/>
<dbReference type="CDD" id="cd02876">
    <property type="entry name" value="GH18_SI-CLP"/>
    <property type="match status" value="1"/>
</dbReference>
<dbReference type="GO" id="GO:0005576">
    <property type="term" value="C:extracellular region"/>
    <property type="evidence" value="ECO:0007669"/>
    <property type="project" value="UniProtKB-SubCell"/>
</dbReference>
<dbReference type="PROSITE" id="PS51910">
    <property type="entry name" value="GH18_2"/>
    <property type="match status" value="1"/>
</dbReference>
<dbReference type="InterPro" id="IPR029070">
    <property type="entry name" value="Chitinase_insertion_sf"/>
</dbReference>
<name>A0A835WB66_9CHLO</name>
<evidence type="ECO:0000256" key="6">
    <source>
        <dbReference type="ARBA" id="ARBA00023228"/>
    </source>
</evidence>
<dbReference type="GO" id="GO:0005975">
    <property type="term" value="P:carbohydrate metabolic process"/>
    <property type="evidence" value="ECO:0007669"/>
    <property type="project" value="InterPro"/>
</dbReference>